<reference evidence="5 6" key="1">
    <citation type="journal article" date="2019" name="Nat. Med.">
        <title>A library of human gut bacterial isolates paired with longitudinal multiomics data enables mechanistic microbiome research.</title>
        <authorList>
            <person name="Poyet M."/>
            <person name="Groussin M."/>
            <person name="Gibbons S.M."/>
            <person name="Avila-Pacheco J."/>
            <person name="Jiang X."/>
            <person name="Kearney S.M."/>
            <person name="Perrotta A.R."/>
            <person name="Berdy B."/>
            <person name="Zhao S."/>
            <person name="Lieberman T.D."/>
            <person name="Swanson P.K."/>
            <person name="Smith M."/>
            <person name="Roesemann S."/>
            <person name="Alexander J.E."/>
            <person name="Rich S.A."/>
            <person name="Livny J."/>
            <person name="Vlamakis H."/>
            <person name="Clish C."/>
            <person name="Bullock K."/>
            <person name="Deik A."/>
            <person name="Scott J."/>
            <person name="Pierce K.A."/>
            <person name="Xavier R.J."/>
            <person name="Alm E.J."/>
        </authorList>
    </citation>
    <scope>NUCLEOTIDE SEQUENCE [LARGE SCALE GENOMIC DNA]</scope>
    <source>
        <strain evidence="3 6">BIOML-A13</strain>
        <strain evidence="4 5">BIOML-A3</strain>
    </source>
</reference>
<dbReference type="OrthoDB" id="3035893at2"/>
<dbReference type="Gene3D" id="2.40.128.130">
    <property type="entry name" value="Autotransporter beta-domain"/>
    <property type="match status" value="1"/>
</dbReference>
<accession>A0A7X2XF41</accession>
<dbReference type="EMBL" id="WNBM01000001">
    <property type="protein sequence ID" value="MTT74963.1"/>
    <property type="molecule type" value="Genomic_DNA"/>
</dbReference>
<name>A0A7X2XF41_9FIRM</name>
<dbReference type="PROSITE" id="PS51208">
    <property type="entry name" value="AUTOTRANSPORTER"/>
    <property type="match status" value="1"/>
</dbReference>
<protein>
    <recommendedName>
        <fullName evidence="2">Autotransporter domain-containing protein</fullName>
    </recommendedName>
</protein>
<evidence type="ECO:0000313" key="5">
    <source>
        <dbReference type="Proteomes" id="UP000443070"/>
    </source>
</evidence>
<keyword evidence="1" id="KW-0732">Signal</keyword>
<dbReference type="SMART" id="SM00869">
    <property type="entry name" value="Autotransporter"/>
    <property type="match status" value="1"/>
</dbReference>
<dbReference type="AlphaFoldDB" id="A0A7X2XF41"/>
<dbReference type="Proteomes" id="UP000484547">
    <property type="component" value="Unassembled WGS sequence"/>
</dbReference>
<dbReference type="EMBL" id="WNBW01000001">
    <property type="protein sequence ID" value="MTU03094.1"/>
    <property type="molecule type" value="Genomic_DNA"/>
</dbReference>
<dbReference type="RefSeq" id="WP_155163501.1">
    <property type="nucleotide sequence ID" value="NZ_WNBG01000001.1"/>
</dbReference>
<organism evidence="3 6">
    <name type="scientific">Phascolarctobacterium faecium</name>
    <dbReference type="NCBI Taxonomy" id="33025"/>
    <lineage>
        <taxon>Bacteria</taxon>
        <taxon>Bacillati</taxon>
        <taxon>Bacillota</taxon>
        <taxon>Negativicutes</taxon>
        <taxon>Acidaminococcales</taxon>
        <taxon>Acidaminococcaceae</taxon>
        <taxon>Phascolarctobacterium</taxon>
    </lineage>
</organism>
<dbReference type="Proteomes" id="UP000443070">
    <property type="component" value="Unassembled WGS sequence"/>
</dbReference>
<dbReference type="Gene3D" id="2.160.20.20">
    <property type="match status" value="1"/>
</dbReference>
<dbReference type="Pfam" id="PF03797">
    <property type="entry name" value="Autotransporter"/>
    <property type="match status" value="1"/>
</dbReference>
<dbReference type="InterPro" id="IPR036709">
    <property type="entry name" value="Autotransporte_beta_dom_sf"/>
</dbReference>
<evidence type="ECO:0000313" key="4">
    <source>
        <dbReference type="EMBL" id="MTU03094.1"/>
    </source>
</evidence>
<evidence type="ECO:0000259" key="2">
    <source>
        <dbReference type="PROSITE" id="PS51208"/>
    </source>
</evidence>
<gene>
    <name evidence="3" type="ORF">GMD11_01600</name>
    <name evidence="4" type="ORF">GMD18_01595</name>
</gene>
<feature type="chain" id="PRO_5031289242" description="Autotransporter domain-containing protein" evidence="1">
    <location>
        <begin position="38"/>
        <end position="824"/>
    </location>
</feature>
<feature type="domain" description="Autotransporter" evidence="2">
    <location>
        <begin position="545"/>
        <end position="824"/>
    </location>
</feature>
<comment type="caution">
    <text evidence="3">The sequence shown here is derived from an EMBL/GenBank/DDBJ whole genome shotgun (WGS) entry which is preliminary data.</text>
</comment>
<sequence length="824" mass="86673">MSMSMSVRQKKLTKKVLCSLLAAGMINVCISGGDVWAAESEPNIVNIASPSTDHNGGSEYRYAGVFVYGETKEYGKTNVVDKIVFNSANPTTNSSSSTPGTAYNAAVVTAGGTLDLNAKEIYVGSEAQGGDRGFRLTGDNNTLNITADKIVSYTGDEFVHVRKGAANVANITVGDFYAKTTWGKDDYGVSILQVNEGGTINFNADKAVFDGSTNVAGGVFGSGSWGTLNITANELSIDGNICGTYGTLTGSQHADTAFDLHITAGNLVMAGDINAGSMGDGYSKHDRTTNIAVNVTDTAELTGDINVYERGNIAISSDTMNWEGSATVNKGTLDISKVNNLTLTGVIVDADEAVLKVTNGGTLAVNENGKLGINDLKTAGTYKIVSVDESSTANFWKDENLAYDRTSMFAEVKQNNRDYDVVYKELQDLSADEKEAAKEQIVAAAGGASLAATSVIGSIVTDSGAVAKSAPGAKAFVAAVTGSADITSAQAAAHINAAVQMGETSGTSANAVSVASNVTGTVTGRMSLNAAPIAEVGGKGRSLYEDKSGAGIWAQYVHGKDKVRDMAMAGGSASYDSKYNGFVLGTDFAKIGKFQSGIAFTYGSGDTTSVGGAAYSRNDFDFWGVSLYGSMRNSDTNLIADIGYSRSDSDVEQNNFGSLLTANPKTDTITLGIKGEKLYQYDNLQVMPYVGLRYLSVDTGSYSSDIGGLAAFNYAPERQNIWLLPVGVSLTYENITDNGWKIRPNVDLSYMWAMGDTDSSMTVGLPGTTAADRLGYTIMDKGSFIGKVGLEAEKGHMTYGVSYSYQKGSDAKSNKWFVDLKYSF</sequence>
<feature type="signal peptide" evidence="1">
    <location>
        <begin position="1"/>
        <end position="37"/>
    </location>
</feature>
<evidence type="ECO:0000313" key="6">
    <source>
        <dbReference type="Proteomes" id="UP000484547"/>
    </source>
</evidence>
<dbReference type="InterPro" id="IPR005546">
    <property type="entry name" value="Autotransporte_beta"/>
</dbReference>
<evidence type="ECO:0000313" key="3">
    <source>
        <dbReference type="EMBL" id="MTT74963.1"/>
    </source>
</evidence>
<dbReference type="SUPFAM" id="SSF103515">
    <property type="entry name" value="Autotransporter"/>
    <property type="match status" value="1"/>
</dbReference>
<keyword evidence="5" id="KW-1185">Reference proteome</keyword>
<dbReference type="InterPro" id="IPR012332">
    <property type="entry name" value="Autotransporter_pectin_lyase_C"/>
</dbReference>
<evidence type="ECO:0000256" key="1">
    <source>
        <dbReference type="SAM" id="SignalP"/>
    </source>
</evidence>
<proteinExistence type="predicted"/>